<protein>
    <submittedName>
        <fullName evidence="3">Prepilin-type N-terminal cleavage/methylation domain-containing protein</fullName>
    </submittedName>
</protein>
<dbReference type="Gene3D" id="3.30.700.10">
    <property type="entry name" value="Glycoprotein, Type 4 Pilin"/>
    <property type="match status" value="1"/>
</dbReference>
<gene>
    <name evidence="3" type="ORF">QDQ28_11660</name>
</gene>
<dbReference type="PANTHER" id="PTHR30093">
    <property type="entry name" value="GENERAL SECRETION PATHWAY PROTEIN G"/>
    <property type="match status" value="1"/>
</dbReference>
<sequence length="166" mass="17281">MNTKKQNKKKKGFTLIELIIVIAIIAILAAIAIPNFLSIQRKAKIKADVASAKTIYDAAATAVAENKIIPGAAEVKLTLGTDGKITPTPSTATDDANALKDNLQTIPTAQSVKNGTFNVTIKADSSTSKPIIEVSIGDTGVYPITDENGPYDLSNNDGSSAVSSGH</sequence>
<dbReference type="PANTHER" id="PTHR30093:SF43">
    <property type="entry name" value="SLR2015 PROTEIN"/>
    <property type="match status" value="1"/>
</dbReference>
<evidence type="ECO:0000256" key="2">
    <source>
        <dbReference type="SAM" id="Phobius"/>
    </source>
</evidence>
<keyword evidence="2" id="KW-0472">Membrane</keyword>
<evidence type="ECO:0000313" key="3">
    <source>
        <dbReference type="EMBL" id="MDH2336843.1"/>
    </source>
</evidence>
<feature type="region of interest" description="Disordered" evidence="1">
    <location>
        <begin position="147"/>
        <end position="166"/>
    </location>
</feature>
<feature type="compositionally biased region" description="Polar residues" evidence="1">
    <location>
        <begin position="153"/>
        <end position="166"/>
    </location>
</feature>
<dbReference type="SUPFAM" id="SSF54523">
    <property type="entry name" value="Pili subunits"/>
    <property type="match status" value="1"/>
</dbReference>
<accession>A0AAP4EFS0</accession>
<dbReference type="NCBIfam" id="TIGR02532">
    <property type="entry name" value="IV_pilin_GFxxxE"/>
    <property type="match status" value="1"/>
</dbReference>
<dbReference type="RefSeq" id="WP_279857937.1">
    <property type="nucleotide sequence ID" value="NZ_JARVUX010000006.1"/>
</dbReference>
<dbReference type="EMBL" id="JARVUX010000006">
    <property type="protein sequence ID" value="MDH2336843.1"/>
    <property type="molecule type" value="Genomic_DNA"/>
</dbReference>
<evidence type="ECO:0000256" key="1">
    <source>
        <dbReference type="SAM" id="MobiDB-lite"/>
    </source>
</evidence>
<keyword evidence="2" id="KW-1133">Transmembrane helix</keyword>
<dbReference type="InterPro" id="IPR012902">
    <property type="entry name" value="N_methyl_site"/>
</dbReference>
<comment type="caution">
    <text evidence="3">The sequence shown here is derived from an EMBL/GenBank/DDBJ whole genome shotgun (WGS) entry which is preliminary data.</text>
</comment>
<dbReference type="Pfam" id="PF07963">
    <property type="entry name" value="N_methyl"/>
    <property type="match status" value="1"/>
</dbReference>
<feature type="transmembrane region" description="Helical" evidence="2">
    <location>
        <begin position="12"/>
        <end position="37"/>
    </location>
</feature>
<dbReference type="AlphaFoldDB" id="A0AAP4EFS0"/>
<organism evidence="3 4">
    <name type="scientific">Clostridium perfringens</name>
    <dbReference type="NCBI Taxonomy" id="1502"/>
    <lineage>
        <taxon>Bacteria</taxon>
        <taxon>Bacillati</taxon>
        <taxon>Bacillota</taxon>
        <taxon>Clostridia</taxon>
        <taxon>Eubacteriales</taxon>
        <taxon>Clostridiaceae</taxon>
        <taxon>Clostridium</taxon>
    </lineage>
</organism>
<proteinExistence type="predicted"/>
<keyword evidence="2" id="KW-0812">Transmembrane</keyword>
<name>A0AAP4EFS0_CLOPF</name>
<reference evidence="3" key="1">
    <citation type="submission" date="2023-04" db="EMBL/GenBank/DDBJ databases">
        <title>Epidemiological investigation of Clostridium perfringens isolated from cattle.</title>
        <authorList>
            <person name="Tian R."/>
        </authorList>
    </citation>
    <scope>NUCLEOTIDE SEQUENCE</scope>
    <source>
        <strain evidence="3">ZWCP172</strain>
    </source>
</reference>
<evidence type="ECO:0000313" key="4">
    <source>
        <dbReference type="Proteomes" id="UP001222958"/>
    </source>
</evidence>
<dbReference type="Proteomes" id="UP001222958">
    <property type="component" value="Unassembled WGS sequence"/>
</dbReference>
<dbReference type="PROSITE" id="PS00409">
    <property type="entry name" value="PROKAR_NTER_METHYL"/>
    <property type="match status" value="1"/>
</dbReference>
<dbReference type="InterPro" id="IPR045584">
    <property type="entry name" value="Pilin-like"/>
</dbReference>